<accession>X6MU44</accession>
<dbReference type="Proteomes" id="UP000023152">
    <property type="component" value="Unassembled WGS sequence"/>
</dbReference>
<gene>
    <name evidence="5" type="ORF">RFI_19829</name>
</gene>
<dbReference type="SUPFAM" id="SSF50978">
    <property type="entry name" value="WD40 repeat-like"/>
    <property type="match status" value="1"/>
</dbReference>
<evidence type="ECO:0000313" key="5">
    <source>
        <dbReference type="EMBL" id="ETO17493.1"/>
    </source>
</evidence>
<dbReference type="EMBL" id="ASPP01016514">
    <property type="protein sequence ID" value="ETO17493.1"/>
    <property type="molecule type" value="Genomic_DNA"/>
</dbReference>
<keyword evidence="4" id="KW-0812">Transmembrane</keyword>
<dbReference type="InterPro" id="IPR036322">
    <property type="entry name" value="WD40_repeat_dom_sf"/>
</dbReference>
<keyword evidence="1 3" id="KW-0853">WD repeat</keyword>
<feature type="repeat" description="WD" evidence="3">
    <location>
        <begin position="203"/>
        <end position="229"/>
    </location>
</feature>
<keyword evidence="6" id="KW-1185">Reference proteome</keyword>
<dbReference type="InterPro" id="IPR015943">
    <property type="entry name" value="WD40/YVTN_repeat-like_dom_sf"/>
</dbReference>
<dbReference type="InterPro" id="IPR001680">
    <property type="entry name" value="WD40_rpt"/>
</dbReference>
<evidence type="ECO:0000256" key="4">
    <source>
        <dbReference type="SAM" id="Phobius"/>
    </source>
</evidence>
<evidence type="ECO:0000256" key="2">
    <source>
        <dbReference type="ARBA" id="ARBA00022737"/>
    </source>
</evidence>
<reference evidence="5 6" key="1">
    <citation type="journal article" date="2013" name="Curr. Biol.">
        <title>The Genome of the Foraminiferan Reticulomyxa filosa.</title>
        <authorList>
            <person name="Glockner G."/>
            <person name="Hulsmann N."/>
            <person name="Schleicher M."/>
            <person name="Noegel A.A."/>
            <person name="Eichinger L."/>
            <person name="Gallinger C."/>
            <person name="Pawlowski J."/>
            <person name="Sierra R."/>
            <person name="Euteneuer U."/>
            <person name="Pillet L."/>
            <person name="Moustafa A."/>
            <person name="Platzer M."/>
            <person name="Groth M."/>
            <person name="Szafranski K."/>
            <person name="Schliwa M."/>
        </authorList>
    </citation>
    <scope>NUCLEOTIDE SEQUENCE [LARGE SCALE GENOMIC DNA]</scope>
</reference>
<proteinExistence type="predicted"/>
<keyword evidence="4" id="KW-0472">Membrane</keyword>
<sequence>MSNTIYNCAQQEFGFNDFHTDISHIITEVVMYFCFVVCCFAYCFFVWLHIKMAKRLFISHYLIQAFQHTICTFLESKKYVTLDKHKNIVIGIDCSSGSCAFTCFASIDGQISILHEQDNGQAQLFQKKKIWSTDQKKIEKGIDVKISPYHYYEDRKVIAYTENGILFIFWTWYACNDFKHLMDTHVINNNIDKSNNISMIGGNGYTICSGSHDKTLRIWDIETAKETTTFKHEHKVKSIKYGSD</sequence>
<dbReference type="PROSITE" id="PS50082">
    <property type="entry name" value="WD_REPEATS_2"/>
    <property type="match status" value="1"/>
</dbReference>
<dbReference type="Gene3D" id="2.130.10.10">
    <property type="entry name" value="YVTN repeat-like/Quinoprotein amine dehydrogenase"/>
    <property type="match status" value="1"/>
</dbReference>
<keyword evidence="2" id="KW-0677">Repeat</keyword>
<dbReference type="PROSITE" id="PS00678">
    <property type="entry name" value="WD_REPEATS_1"/>
    <property type="match status" value="1"/>
</dbReference>
<protein>
    <submittedName>
        <fullName evidence="5">Uncharacterized protein</fullName>
    </submittedName>
</protein>
<evidence type="ECO:0000313" key="6">
    <source>
        <dbReference type="Proteomes" id="UP000023152"/>
    </source>
</evidence>
<dbReference type="InterPro" id="IPR019775">
    <property type="entry name" value="WD40_repeat_CS"/>
</dbReference>
<organism evidence="5 6">
    <name type="scientific">Reticulomyxa filosa</name>
    <dbReference type="NCBI Taxonomy" id="46433"/>
    <lineage>
        <taxon>Eukaryota</taxon>
        <taxon>Sar</taxon>
        <taxon>Rhizaria</taxon>
        <taxon>Retaria</taxon>
        <taxon>Foraminifera</taxon>
        <taxon>Monothalamids</taxon>
        <taxon>Reticulomyxidae</taxon>
        <taxon>Reticulomyxa</taxon>
    </lineage>
</organism>
<comment type="caution">
    <text evidence="5">The sequence shown here is derived from an EMBL/GenBank/DDBJ whole genome shotgun (WGS) entry which is preliminary data.</text>
</comment>
<evidence type="ECO:0000256" key="3">
    <source>
        <dbReference type="PROSITE-ProRule" id="PRU00221"/>
    </source>
</evidence>
<evidence type="ECO:0000256" key="1">
    <source>
        <dbReference type="ARBA" id="ARBA00022574"/>
    </source>
</evidence>
<keyword evidence="4" id="KW-1133">Transmembrane helix</keyword>
<name>X6MU44_RETFI</name>
<dbReference type="AlphaFoldDB" id="X6MU44"/>
<feature type="transmembrane region" description="Helical" evidence="4">
    <location>
        <begin position="29"/>
        <end position="50"/>
    </location>
</feature>